<dbReference type="Pfam" id="PF01867">
    <property type="entry name" value="Cas_Cas1"/>
    <property type="match status" value="1"/>
</dbReference>
<evidence type="ECO:0000259" key="11">
    <source>
        <dbReference type="PROSITE" id="PS50878"/>
    </source>
</evidence>
<feature type="binding site" evidence="10">
    <location>
        <position position="578"/>
    </location>
    <ligand>
        <name>Mn(2+)</name>
        <dbReference type="ChEBI" id="CHEBI:29035"/>
    </ligand>
</feature>
<dbReference type="AlphaFoldDB" id="A0A367R8T8"/>
<dbReference type="GO" id="GO:0016787">
    <property type="term" value="F:hydrolase activity"/>
    <property type="evidence" value="ECO:0007669"/>
    <property type="project" value="UniProtKB-KW"/>
</dbReference>
<evidence type="ECO:0000256" key="8">
    <source>
        <dbReference type="ARBA" id="ARBA00023211"/>
    </source>
</evidence>
<dbReference type="PROSITE" id="PS50878">
    <property type="entry name" value="RT_POL"/>
    <property type="match status" value="1"/>
</dbReference>
<evidence type="ECO:0000256" key="9">
    <source>
        <dbReference type="ARBA" id="ARBA00038592"/>
    </source>
</evidence>
<dbReference type="Pfam" id="PF00078">
    <property type="entry name" value="RVT_1"/>
    <property type="match status" value="1"/>
</dbReference>
<evidence type="ECO:0000256" key="10">
    <source>
        <dbReference type="HAMAP-Rule" id="MF_01470"/>
    </source>
</evidence>
<dbReference type="GO" id="GO:0043571">
    <property type="term" value="P:maintenance of CRISPR repeat elements"/>
    <property type="evidence" value="ECO:0007669"/>
    <property type="project" value="UniProtKB-UniRule"/>
</dbReference>
<comment type="subunit">
    <text evidence="9 10">Homodimer, forms a heterotetramer with a Cas2 homodimer.</text>
</comment>
<dbReference type="EMBL" id="LXQE01000172">
    <property type="protein sequence ID" value="RCJ31842.1"/>
    <property type="molecule type" value="Genomic_DNA"/>
</dbReference>
<dbReference type="SUPFAM" id="SSF56672">
    <property type="entry name" value="DNA/RNA polymerases"/>
    <property type="match status" value="1"/>
</dbReference>
<keyword evidence="8 10" id="KW-0464">Manganese</keyword>
<feature type="binding site" evidence="10">
    <location>
        <position position="563"/>
    </location>
    <ligand>
        <name>Mn(2+)</name>
        <dbReference type="ChEBI" id="CHEBI:29035"/>
    </ligand>
</feature>
<dbReference type="HAMAP" id="MF_01470">
    <property type="entry name" value="Cas1"/>
    <property type="match status" value="1"/>
</dbReference>
<evidence type="ECO:0000256" key="7">
    <source>
        <dbReference type="ARBA" id="ARBA00023125"/>
    </source>
</evidence>
<dbReference type="CDD" id="cd09634">
    <property type="entry name" value="Cas1_I-II-III"/>
    <property type="match status" value="1"/>
</dbReference>
<dbReference type="EC" id="3.1.-.-" evidence="10"/>
<dbReference type="GO" id="GO:0046872">
    <property type="term" value="F:metal ion binding"/>
    <property type="evidence" value="ECO:0007669"/>
    <property type="project" value="UniProtKB-UniRule"/>
</dbReference>
<feature type="domain" description="Reverse transcriptase" evidence="11">
    <location>
        <begin position="43"/>
        <end position="269"/>
    </location>
</feature>
<reference evidence="12 13" key="1">
    <citation type="submission" date="2016-04" db="EMBL/GenBank/DDBJ databases">
        <authorList>
            <person name="Evans L.H."/>
            <person name="Alamgir A."/>
            <person name="Owens N."/>
            <person name="Weber N.D."/>
            <person name="Virtaneva K."/>
            <person name="Barbian K."/>
            <person name="Babar A."/>
            <person name="Rosenke K."/>
        </authorList>
    </citation>
    <scope>NUCLEOTIDE SEQUENCE [LARGE SCALE GENOMIC DNA]</scope>
    <source>
        <strain evidence="12">NIES-2108</strain>
    </source>
</reference>
<keyword evidence="6 10" id="KW-0051">Antiviral defense</keyword>
<dbReference type="PANTHER" id="PTHR34353:SF2">
    <property type="entry name" value="CRISPR-ASSOCIATED ENDONUCLEASE CAS1 1"/>
    <property type="match status" value="1"/>
</dbReference>
<comment type="caution">
    <text evidence="12">The sequence shown here is derived from an EMBL/GenBank/DDBJ whole genome shotgun (WGS) entry which is preliminary data.</text>
</comment>
<dbReference type="GO" id="GO:0003677">
    <property type="term" value="F:DNA binding"/>
    <property type="evidence" value="ECO:0007669"/>
    <property type="project" value="UniProtKB-KW"/>
</dbReference>
<comment type="cofactor">
    <cofactor evidence="10">
        <name>Mg(2+)</name>
        <dbReference type="ChEBI" id="CHEBI:18420"/>
    </cofactor>
    <cofactor evidence="10">
        <name>Mn(2+)</name>
        <dbReference type="ChEBI" id="CHEBI:29035"/>
    </cofactor>
</comment>
<dbReference type="PANTHER" id="PTHR34353">
    <property type="entry name" value="CRISPR-ASSOCIATED ENDONUCLEASE CAS1 1"/>
    <property type="match status" value="1"/>
</dbReference>
<feature type="binding site" evidence="10">
    <location>
        <position position="498"/>
    </location>
    <ligand>
        <name>Mn(2+)</name>
        <dbReference type="ChEBI" id="CHEBI:29035"/>
    </ligand>
</feature>
<dbReference type="InterPro" id="IPR042206">
    <property type="entry name" value="CRISPR-assoc_Cas1_C"/>
</dbReference>
<dbReference type="Proteomes" id="UP000252085">
    <property type="component" value="Unassembled WGS sequence"/>
</dbReference>
<dbReference type="GO" id="GO:0004519">
    <property type="term" value="F:endonuclease activity"/>
    <property type="evidence" value="ECO:0007669"/>
    <property type="project" value="UniProtKB-UniRule"/>
</dbReference>
<evidence type="ECO:0000256" key="5">
    <source>
        <dbReference type="ARBA" id="ARBA00022842"/>
    </source>
</evidence>
<evidence type="ECO:0000313" key="12">
    <source>
        <dbReference type="EMBL" id="RCJ31842.1"/>
    </source>
</evidence>
<organism evidence="12 13">
    <name type="scientific">Nostoc punctiforme NIES-2108</name>
    <dbReference type="NCBI Taxonomy" id="1356359"/>
    <lineage>
        <taxon>Bacteria</taxon>
        <taxon>Bacillati</taxon>
        <taxon>Cyanobacteriota</taxon>
        <taxon>Cyanophyceae</taxon>
        <taxon>Nostocales</taxon>
        <taxon>Nostocaceae</taxon>
        <taxon>Nostoc</taxon>
    </lineage>
</organism>
<protein>
    <recommendedName>
        <fullName evidence="10">CRISPR-associated endonuclease Cas1</fullName>
        <ecNumber evidence="10">3.1.-.-</ecNumber>
    </recommendedName>
</protein>
<evidence type="ECO:0000313" key="13">
    <source>
        <dbReference type="Proteomes" id="UP000252085"/>
    </source>
</evidence>
<name>A0A367R8T8_NOSPU</name>
<dbReference type="Gene3D" id="3.100.10.20">
    <property type="entry name" value="CRISPR-associated endonuclease Cas1, N-terminal domain"/>
    <property type="match status" value="1"/>
</dbReference>
<dbReference type="InterPro" id="IPR002729">
    <property type="entry name" value="CRISPR-assoc_Cas1"/>
</dbReference>
<dbReference type="InterPro" id="IPR000477">
    <property type="entry name" value="RT_dom"/>
</dbReference>
<keyword evidence="2 10" id="KW-0479">Metal-binding</keyword>
<dbReference type="Gene3D" id="1.20.120.920">
    <property type="entry name" value="CRISPR-associated endonuclease Cas1, C-terminal domain"/>
    <property type="match status" value="1"/>
</dbReference>
<keyword evidence="7 10" id="KW-0238">DNA-binding</keyword>
<gene>
    <name evidence="10" type="primary">cas1</name>
    <name evidence="12" type="ORF">A6769_30025</name>
</gene>
<keyword evidence="3 10" id="KW-0255">Endonuclease</keyword>
<keyword evidence="5 10" id="KW-0460">Magnesium</keyword>
<dbReference type="InterPro" id="IPR043128">
    <property type="entry name" value="Rev_trsase/Diguanyl_cyclase"/>
</dbReference>
<evidence type="ECO:0000256" key="3">
    <source>
        <dbReference type="ARBA" id="ARBA00022759"/>
    </source>
</evidence>
<evidence type="ECO:0000256" key="1">
    <source>
        <dbReference type="ARBA" id="ARBA00022722"/>
    </source>
</evidence>
<comment type="similarity">
    <text evidence="10">Belongs to the CRISPR-associated endonuclease Cas1 family.</text>
</comment>
<dbReference type="Gene3D" id="3.30.70.270">
    <property type="match status" value="1"/>
</dbReference>
<dbReference type="InterPro" id="IPR050646">
    <property type="entry name" value="Cas1"/>
</dbReference>
<comment type="function">
    <text evidence="10">CRISPR (clustered regularly interspaced short palindromic repeat), is an adaptive immune system that provides protection against mobile genetic elements (viruses, transposable elements and conjugative plasmids). CRISPR clusters contain spacers, sequences complementary to antecedent mobile elements, and target invading nucleic acids. CRISPR clusters are transcribed and processed into CRISPR RNA (crRNA). Acts as a dsDNA endonuclease. Involved in the integration of spacer DNA into the CRISPR cassette.</text>
</comment>
<sequence length="674" mass="77400">MMFTKEHLHFAWLQVRAGSKTAGIDGISVDLFESMATEQLQKLEYQLHHETYTASPAKGFYIPKKNGSKRLIGVPTVRDRIIQRLLLDELYFPLEDTFLDCSYAYRPGHSIHQAVQHLYGYYQYQPKWIIKADIADFFDNLSWALLLTALEELSLEPIVLQLLEQQLKSGIIVAGQYRNFGKGVLQGGGLSGALANLYLTNFDRKCLSQGINLVRYGDDFVIACKSWQEANRILDKITAWLGEVYLTLQPEKTQIFTPKDEFTFLGYRFAGGEVYAPPPPKPVRAEEWVINDSGTPYFRRKPRPAKPVSRPPKACSIDKPSNFPKASISHYWQETMTTLYITDQGAYLSIKNQQFQVYHQGELRIKVPVSRVSNVVLFGSCNVSHGAVSMALRRRIPMMYLSQKGRYFGRLQTEGDAKVEYLMLQVERCQNPDFTRKQAEAIVRAKLHNSRILLMRLNRRQKSKNVDETIIKKASNELEILMSKLPFADSMDMLRGYEGRAATIYFQALGSLFSGSFTFEKRTKRPPTDPINSMLSLGYTLLSQNVYSFIQSVGLHTHFGNLHVPRDNHPALVSDLMEEWRAGLVDSLAVYLVNSEVFTIDDFTLPDERQGVYFQAHALKKFLKHWEEKLQSEVTHPHTGQKVVYRRALELQVREYISCLKGEVEVYRPMIWER</sequence>
<keyword evidence="4 10" id="KW-0378">Hydrolase</keyword>
<dbReference type="GO" id="GO:0051607">
    <property type="term" value="P:defense response to virus"/>
    <property type="evidence" value="ECO:0007669"/>
    <property type="project" value="UniProtKB-UniRule"/>
</dbReference>
<proteinExistence type="inferred from homology"/>
<dbReference type="InterPro" id="IPR043502">
    <property type="entry name" value="DNA/RNA_pol_sf"/>
</dbReference>
<evidence type="ECO:0000256" key="2">
    <source>
        <dbReference type="ARBA" id="ARBA00022723"/>
    </source>
</evidence>
<accession>A0A367R8T8</accession>
<evidence type="ECO:0000256" key="6">
    <source>
        <dbReference type="ARBA" id="ARBA00023118"/>
    </source>
</evidence>
<dbReference type="InterPro" id="IPR042211">
    <property type="entry name" value="CRISPR-assoc_Cas1_N"/>
</dbReference>
<evidence type="ECO:0000256" key="4">
    <source>
        <dbReference type="ARBA" id="ARBA00022801"/>
    </source>
</evidence>
<keyword evidence="1 10" id="KW-0540">Nuclease</keyword>
<dbReference type="NCBIfam" id="TIGR00287">
    <property type="entry name" value="cas1"/>
    <property type="match status" value="1"/>
</dbReference>
<dbReference type="CDD" id="cd01651">
    <property type="entry name" value="RT_G2_intron"/>
    <property type="match status" value="1"/>
</dbReference>